<organism evidence="1 2">
    <name type="scientific">Longicatena caecimuris</name>
    <dbReference type="NCBI Taxonomy" id="1796635"/>
    <lineage>
        <taxon>Bacteria</taxon>
        <taxon>Bacillati</taxon>
        <taxon>Bacillota</taxon>
        <taxon>Erysipelotrichia</taxon>
        <taxon>Erysipelotrichales</taxon>
        <taxon>Erysipelotrichaceae</taxon>
        <taxon>Longicatena</taxon>
    </lineage>
</organism>
<keyword evidence="1" id="KW-0808">Transferase</keyword>
<dbReference type="AlphaFoldDB" id="A0A4R3TPJ1"/>
<protein>
    <submittedName>
        <fullName evidence="1">Putative glutamine amidotransferase</fullName>
    </submittedName>
</protein>
<reference evidence="1 2" key="1">
    <citation type="submission" date="2019-03" db="EMBL/GenBank/DDBJ databases">
        <title>Genomic Encyclopedia of Type Strains, Phase IV (KMG-IV): sequencing the most valuable type-strain genomes for metagenomic binning, comparative biology and taxonomic classification.</title>
        <authorList>
            <person name="Goeker M."/>
        </authorList>
    </citation>
    <scope>NUCLEOTIDE SEQUENCE [LARGE SCALE GENOMIC DNA]</scope>
    <source>
        <strain evidence="1 2">DSM 29481</strain>
    </source>
</reference>
<dbReference type="PANTHER" id="PTHR43235">
    <property type="entry name" value="GLUTAMINE AMIDOTRANSFERASE PB2B2.05-RELATED"/>
    <property type="match status" value="1"/>
</dbReference>
<dbReference type="InterPro" id="IPR011697">
    <property type="entry name" value="Peptidase_C26"/>
</dbReference>
<keyword evidence="2" id="KW-1185">Reference proteome</keyword>
<dbReference type="Proteomes" id="UP000295773">
    <property type="component" value="Unassembled WGS sequence"/>
</dbReference>
<comment type="caution">
    <text evidence="1">The sequence shown here is derived from an EMBL/GenBank/DDBJ whole genome shotgun (WGS) entry which is preliminary data.</text>
</comment>
<evidence type="ECO:0000313" key="2">
    <source>
        <dbReference type="Proteomes" id="UP000295773"/>
    </source>
</evidence>
<dbReference type="GO" id="GO:0016740">
    <property type="term" value="F:transferase activity"/>
    <property type="evidence" value="ECO:0007669"/>
    <property type="project" value="UniProtKB-KW"/>
</dbReference>
<dbReference type="InterPro" id="IPR029062">
    <property type="entry name" value="Class_I_gatase-like"/>
</dbReference>
<dbReference type="GeneID" id="73795588"/>
<dbReference type="EMBL" id="SMBP01000001">
    <property type="protein sequence ID" value="TCU63555.1"/>
    <property type="molecule type" value="Genomic_DNA"/>
</dbReference>
<accession>A0A4R3TPJ1</accession>
<name>A0A4R3TPJ1_9FIRM</name>
<dbReference type="PANTHER" id="PTHR43235:SF1">
    <property type="entry name" value="GLUTAMINE AMIDOTRANSFERASE PB2B2.05-RELATED"/>
    <property type="match status" value="1"/>
</dbReference>
<keyword evidence="1" id="KW-0315">Glutamine amidotransferase</keyword>
<dbReference type="Gene3D" id="3.40.50.880">
    <property type="match status" value="1"/>
</dbReference>
<evidence type="ECO:0000313" key="1">
    <source>
        <dbReference type="EMBL" id="TCU63555.1"/>
    </source>
</evidence>
<dbReference type="Pfam" id="PF07722">
    <property type="entry name" value="Peptidase_C26"/>
    <property type="match status" value="1"/>
</dbReference>
<dbReference type="PROSITE" id="PS51273">
    <property type="entry name" value="GATASE_TYPE_1"/>
    <property type="match status" value="1"/>
</dbReference>
<gene>
    <name evidence="1" type="ORF">EDD61_101208</name>
</gene>
<proteinExistence type="predicted"/>
<dbReference type="GO" id="GO:0005829">
    <property type="term" value="C:cytosol"/>
    <property type="evidence" value="ECO:0007669"/>
    <property type="project" value="TreeGrafter"/>
</dbReference>
<dbReference type="InterPro" id="IPR044668">
    <property type="entry name" value="PuuD-like"/>
</dbReference>
<sequence length="221" mass="25310">MKTIAITCRMESFDSQSKWFINATYVDACSQYGCALFPIVSYASLAVAATSCDALIVCGGYDLRSYYLQEIPDASCNFYDHAQDHFDFACIQAFLQKQKPILGICRGMQLLAVYYGSKLFQNIDINTHATLHAHPLYFPKNSILHQLYSDGTSFNSYHHQAVKQCGEQLDILAYSKEQYVEAFLHKQLPVLGVQWHPEKMENDQLFPYFLDVVCERSLRRL</sequence>
<dbReference type="RefSeq" id="WP_008688555.1">
    <property type="nucleotide sequence ID" value="NZ_AP024510.1"/>
</dbReference>
<dbReference type="GO" id="GO:0016811">
    <property type="term" value="F:hydrolase activity, acting on carbon-nitrogen (but not peptide) bonds, in linear amides"/>
    <property type="evidence" value="ECO:0007669"/>
    <property type="project" value="InterPro"/>
</dbReference>
<dbReference type="SUPFAM" id="SSF52317">
    <property type="entry name" value="Class I glutamine amidotransferase-like"/>
    <property type="match status" value="1"/>
</dbReference>